<evidence type="ECO:0000256" key="10">
    <source>
        <dbReference type="ARBA" id="ARBA00042639"/>
    </source>
</evidence>
<feature type="transmembrane region" description="Helical" evidence="12">
    <location>
        <begin position="91"/>
        <end position="109"/>
    </location>
</feature>
<keyword evidence="12" id="KW-1133">Transmembrane helix</keyword>
<evidence type="ECO:0000259" key="13">
    <source>
        <dbReference type="PROSITE" id="PS51352"/>
    </source>
</evidence>
<keyword evidence="4" id="KW-0049">Antioxidant</keyword>
<dbReference type="InterPro" id="IPR000866">
    <property type="entry name" value="AhpC/TSA"/>
</dbReference>
<gene>
    <name evidence="14" type="ORF">OLMES_2052</name>
</gene>
<dbReference type="EC" id="1.11.1.24" evidence="2"/>
<proteinExistence type="inferred from homology"/>
<reference evidence="14 15" key="1">
    <citation type="submission" date="2017-05" db="EMBL/GenBank/DDBJ databases">
        <title>Genomic insights into alkan degradation activity of Oleiphilus messinensis.</title>
        <authorList>
            <person name="Kozyavkin S.A."/>
            <person name="Slesarev A.I."/>
            <person name="Golyshin P.N."/>
            <person name="Korzhenkov A."/>
            <person name="Golyshina O.N."/>
            <person name="Toshchakov S.V."/>
        </authorList>
    </citation>
    <scope>NUCLEOTIDE SEQUENCE [LARGE SCALE GENOMIC DNA]</scope>
    <source>
        <strain evidence="14 15">ME102</strain>
    </source>
</reference>
<name>A0A1Y0I9G3_9GAMM</name>
<evidence type="ECO:0000256" key="6">
    <source>
        <dbReference type="ARBA" id="ARBA00023157"/>
    </source>
</evidence>
<dbReference type="InterPro" id="IPR050924">
    <property type="entry name" value="Peroxiredoxin_BCP/PrxQ"/>
</dbReference>
<dbReference type="GO" id="GO:0008379">
    <property type="term" value="F:thioredoxin peroxidase activity"/>
    <property type="evidence" value="ECO:0007669"/>
    <property type="project" value="TreeGrafter"/>
</dbReference>
<keyword evidence="6" id="KW-1015">Disulfide bond</keyword>
<keyword evidence="12" id="KW-0812">Transmembrane</keyword>
<evidence type="ECO:0000256" key="4">
    <source>
        <dbReference type="ARBA" id="ARBA00022862"/>
    </source>
</evidence>
<dbReference type="PROSITE" id="PS51352">
    <property type="entry name" value="THIOREDOXIN_2"/>
    <property type="match status" value="1"/>
</dbReference>
<dbReference type="Proteomes" id="UP000196027">
    <property type="component" value="Chromosome"/>
</dbReference>
<dbReference type="CDD" id="cd02970">
    <property type="entry name" value="PRX_like2"/>
    <property type="match status" value="1"/>
</dbReference>
<dbReference type="Gene3D" id="3.40.30.10">
    <property type="entry name" value="Glutaredoxin"/>
    <property type="match status" value="1"/>
</dbReference>
<evidence type="ECO:0000313" key="14">
    <source>
        <dbReference type="EMBL" id="ARU56125.1"/>
    </source>
</evidence>
<keyword evidence="15" id="KW-1185">Reference proteome</keyword>
<feature type="transmembrane region" description="Helical" evidence="12">
    <location>
        <begin position="68"/>
        <end position="85"/>
    </location>
</feature>
<protein>
    <recommendedName>
        <fullName evidence="2">thioredoxin-dependent peroxiredoxin</fullName>
        <ecNumber evidence="2">1.11.1.24</ecNumber>
    </recommendedName>
    <alternativeName>
        <fullName evidence="8">Thioredoxin peroxidase</fullName>
    </alternativeName>
    <alternativeName>
        <fullName evidence="10">Thioredoxin-dependent peroxiredoxin Bcp</fullName>
    </alternativeName>
</protein>
<evidence type="ECO:0000313" key="15">
    <source>
        <dbReference type="Proteomes" id="UP000196027"/>
    </source>
</evidence>
<comment type="function">
    <text evidence="1">Thiol-specific peroxidase that catalyzes the reduction of hydrogen peroxide and organic hydroperoxides to water and alcohols, respectively. Plays a role in cell protection against oxidative stress by detoxifying peroxides and as sensor of hydrogen peroxide-mediated signaling events.</text>
</comment>
<sequence>MASKLKPVFISAYVTLLAVGSIQALYNIVFKSPIGGWVGVLLALGPMLYFFIKLFMTDTARTDPELRNYRLLTWLGGLITVYFGWSTPDYAIQILYSGFVGIFGIALYLNWYSKFENRETTALSVGNPLPDFILQDENGNSISSDAFIGSPTLIIFYRGNWCPLCMAQIKEVSAQYQQLADLGVAVALVSPQPHENTRNLAKKFSVPFKFLVDTENAAAKKLGIFAEDGTPKGLELLGYDSDTVMPTVIITDAQGNIIFADLTDNYRVRPEPDTFIQILKEHTVAP</sequence>
<dbReference type="OrthoDB" id="9809746at2"/>
<evidence type="ECO:0000256" key="8">
    <source>
        <dbReference type="ARBA" id="ARBA00032824"/>
    </source>
</evidence>
<accession>A0A1Y0I9G3</accession>
<evidence type="ECO:0000256" key="12">
    <source>
        <dbReference type="SAM" id="Phobius"/>
    </source>
</evidence>
<keyword evidence="12" id="KW-0472">Membrane</keyword>
<dbReference type="GO" id="GO:0034599">
    <property type="term" value="P:cellular response to oxidative stress"/>
    <property type="evidence" value="ECO:0007669"/>
    <property type="project" value="TreeGrafter"/>
</dbReference>
<organism evidence="14 15">
    <name type="scientific">Oleiphilus messinensis</name>
    <dbReference type="NCBI Taxonomy" id="141451"/>
    <lineage>
        <taxon>Bacteria</taxon>
        <taxon>Pseudomonadati</taxon>
        <taxon>Pseudomonadota</taxon>
        <taxon>Gammaproteobacteria</taxon>
        <taxon>Oceanospirillales</taxon>
        <taxon>Oleiphilaceae</taxon>
        <taxon>Oleiphilus</taxon>
    </lineage>
</organism>
<keyword evidence="3" id="KW-0575">Peroxidase</keyword>
<dbReference type="EMBL" id="CP021425">
    <property type="protein sequence ID" value="ARU56125.1"/>
    <property type="molecule type" value="Genomic_DNA"/>
</dbReference>
<comment type="similarity">
    <text evidence="9">Belongs to the peroxiredoxin family. BCP/PrxQ subfamily.</text>
</comment>
<evidence type="ECO:0000256" key="7">
    <source>
        <dbReference type="ARBA" id="ARBA00023284"/>
    </source>
</evidence>
<evidence type="ECO:0000256" key="2">
    <source>
        <dbReference type="ARBA" id="ARBA00013017"/>
    </source>
</evidence>
<dbReference type="KEGG" id="ome:OLMES_2052"/>
<evidence type="ECO:0000256" key="5">
    <source>
        <dbReference type="ARBA" id="ARBA00023002"/>
    </source>
</evidence>
<dbReference type="GO" id="GO:0045454">
    <property type="term" value="P:cell redox homeostasis"/>
    <property type="evidence" value="ECO:0007669"/>
    <property type="project" value="TreeGrafter"/>
</dbReference>
<comment type="catalytic activity">
    <reaction evidence="11">
        <text>a hydroperoxide + [thioredoxin]-dithiol = an alcohol + [thioredoxin]-disulfide + H2O</text>
        <dbReference type="Rhea" id="RHEA:62620"/>
        <dbReference type="Rhea" id="RHEA-COMP:10698"/>
        <dbReference type="Rhea" id="RHEA-COMP:10700"/>
        <dbReference type="ChEBI" id="CHEBI:15377"/>
        <dbReference type="ChEBI" id="CHEBI:29950"/>
        <dbReference type="ChEBI" id="CHEBI:30879"/>
        <dbReference type="ChEBI" id="CHEBI:35924"/>
        <dbReference type="ChEBI" id="CHEBI:50058"/>
        <dbReference type="EC" id="1.11.1.24"/>
    </reaction>
</comment>
<feature type="transmembrane region" description="Helical" evidence="12">
    <location>
        <begin position="34"/>
        <end position="56"/>
    </location>
</feature>
<dbReference type="RefSeq" id="WP_087461152.1">
    <property type="nucleotide sequence ID" value="NZ_CP021425.1"/>
</dbReference>
<dbReference type="InterPro" id="IPR036249">
    <property type="entry name" value="Thioredoxin-like_sf"/>
</dbReference>
<evidence type="ECO:0000256" key="1">
    <source>
        <dbReference type="ARBA" id="ARBA00003330"/>
    </source>
</evidence>
<dbReference type="Pfam" id="PF00578">
    <property type="entry name" value="AhpC-TSA"/>
    <property type="match status" value="1"/>
</dbReference>
<dbReference type="InterPro" id="IPR013766">
    <property type="entry name" value="Thioredoxin_domain"/>
</dbReference>
<evidence type="ECO:0000256" key="3">
    <source>
        <dbReference type="ARBA" id="ARBA00022559"/>
    </source>
</evidence>
<dbReference type="PANTHER" id="PTHR42801">
    <property type="entry name" value="THIOREDOXIN-DEPENDENT PEROXIDE REDUCTASE"/>
    <property type="match status" value="1"/>
</dbReference>
<keyword evidence="5" id="KW-0560">Oxidoreductase</keyword>
<dbReference type="PANTHER" id="PTHR42801:SF7">
    <property type="entry name" value="SLL1159 PROTEIN"/>
    <property type="match status" value="1"/>
</dbReference>
<evidence type="ECO:0000256" key="9">
    <source>
        <dbReference type="ARBA" id="ARBA00038489"/>
    </source>
</evidence>
<keyword evidence="7" id="KW-0676">Redox-active center</keyword>
<evidence type="ECO:0000256" key="11">
    <source>
        <dbReference type="ARBA" id="ARBA00049091"/>
    </source>
</evidence>
<dbReference type="SUPFAM" id="SSF52833">
    <property type="entry name" value="Thioredoxin-like"/>
    <property type="match status" value="1"/>
</dbReference>
<feature type="domain" description="Thioredoxin" evidence="13">
    <location>
        <begin position="123"/>
        <end position="284"/>
    </location>
</feature>
<dbReference type="AlphaFoldDB" id="A0A1Y0I9G3"/>
<dbReference type="GO" id="GO:0005737">
    <property type="term" value="C:cytoplasm"/>
    <property type="evidence" value="ECO:0007669"/>
    <property type="project" value="TreeGrafter"/>
</dbReference>